<dbReference type="InterPro" id="IPR008752">
    <property type="entry name" value="Peptidase_M11"/>
</dbReference>
<dbReference type="PRINTS" id="PR01217">
    <property type="entry name" value="PRICHEXTENSN"/>
</dbReference>
<evidence type="ECO:0000256" key="1">
    <source>
        <dbReference type="SAM" id="MobiDB-lite"/>
    </source>
</evidence>
<dbReference type="SUPFAM" id="SSF55486">
    <property type="entry name" value="Metalloproteases ('zincins'), catalytic domain"/>
    <property type="match status" value="1"/>
</dbReference>
<feature type="compositionally biased region" description="Pro residues" evidence="1">
    <location>
        <begin position="631"/>
        <end position="650"/>
    </location>
</feature>
<dbReference type="Pfam" id="PF05548">
    <property type="entry name" value="Peptidase_M11"/>
    <property type="match status" value="1"/>
</dbReference>
<feature type="compositionally biased region" description="Pro residues" evidence="1">
    <location>
        <begin position="607"/>
        <end position="620"/>
    </location>
</feature>
<protein>
    <submittedName>
        <fullName evidence="2">Uncharacterized protein</fullName>
    </submittedName>
</protein>
<dbReference type="InterPro" id="IPR051425">
    <property type="entry name" value="Formin_Homology"/>
</dbReference>
<dbReference type="PANTHER" id="PTHR45725">
    <property type="entry name" value="FORMIN HOMOLOGY 2 FAMILY MEMBER"/>
    <property type="match status" value="1"/>
</dbReference>
<reference evidence="2" key="1">
    <citation type="journal article" date="2021" name="Proc. Natl. Acad. Sci. U.S.A.">
        <title>Three genomes in the algal genus Volvox reveal the fate of a haploid sex-determining region after a transition to homothallism.</title>
        <authorList>
            <person name="Yamamoto K."/>
            <person name="Hamaji T."/>
            <person name="Kawai-Toyooka H."/>
            <person name="Matsuzaki R."/>
            <person name="Takahashi F."/>
            <person name="Nishimura Y."/>
            <person name="Kawachi M."/>
            <person name="Noguchi H."/>
            <person name="Minakuchi Y."/>
            <person name="Umen J.G."/>
            <person name="Toyoda A."/>
            <person name="Nozaki H."/>
        </authorList>
    </citation>
    <scope>NUCLEOTIDE SEQUENCE</scope>
    <source>
        <strain evidence="2">NIES-3786</strain>
    </source>
</reference>
<accession>A0A8J4CED0</accession>
<feature type="compositionally biased region" description="Polar residues" evidence="1">
    <location>
        <begin position="593"/>
        <end position="603"/>
    </location>
</feature>
<dbReference type="AlphaFoldDB" id="A0A8J4CED0"/>
<dbReference type="PANTHER" id="PTHR45725:SF1">
    <property type="entry name" value="DISHEVELLED ASSOCIATED ACTIVATOR OF MORPHOGENESIS, ISOFORM D"/>
    <property type="match status" value="1"/>
</dbReference>
<feature type="compositionally biased region" description="Low complexity" evidence="1">
    <location>
        <begin position="581"/>
        <end position="591"/>
    </location>
</feature>
<feature type="region of interest" description="Disordered" evidence="1">
    <location>
        <begin position="677"/>
        <end position="752"/>
    </location>
</feature>
<evidence type="ECO:0000313" key="2">
    <source>
        <dbReference type="EMBL" id="GIL80156.1"/>
    </source>
</evidence>
<feature type="region of interest" description="Disordered" evidence="1">
    <location>
        <begin position="490"/>
        <end position="665"/>
    </location>
</feature>
<name>A0A8J4CED0_9CHLO</name>
<feature type="compositionally biased region" description="Pro residues" evidence="1">
    <location>
        <begin position="704"/>
        <end position="746"/>
    </location>
</feature>
<proteinExistence type="predicted"/>
<feature type="compositionally biased region" description="Pro residues" evidence="1">
    <location>
        <begin position="508"/>
        <end position="562"/>
    </location>
</feature>
<evidence type="ECO:0000313" key="3">
    <source>
        <dbReference type="Proteomes" id="UP000747110"/>
    </source>
</evidence>
<organism evidence="2 3">
    <name type="scientific">Volvox reticuliferus</name>
    <dbReference type="NCBI Taxonomy" id="1737510"/>
    <lineage>
        <taxon>Eukaryota</taxon>
        <taxon>Viridiplantae</taxon>
        <taxon>Chlorophyta</taxon>
        <taxon>core chlorophytes</taxon>
        <taxon>Chlorophyceae</taxon>
        <taxon>CS clade</taxon>
        <taxon>Chlamydomonadales</taxon>
        <taxon>Volvocaceae</taxon>
        <taxon>Volvox</taxon>
    </lineage>
</organism>
<dbReference type="Proteomes" id="UP000747110">
    <property type="component" value="Unassembled WGS sequence"/>
</dbReference>
<gene>
    <name evidence="2" type="ORF">Vretifemale_9320</name>
</gene>
<dbReference type="OrthoDB" id="536811at2759"/>
<dbReference type="EMBL" id="BNCP01000017">
    <property type="protein sequence ID" value="GIL80156.1"/>
    <property type="molecule type" value="Genomic_DNA"/>
</dbReference>
<sequence length="752" mass="80946">MQQISHRTTRGCQRLRVEACSRSSTSLAADGVINAATRWPATFGFVVPLLLQLLALLESGEAGPLVTRSPPPSPTLPAVLTLQGKLLYRTTQPVGTWVLAVSKSDATYRLPWQPEDAATGQPIPPATWISLACNTDGLNVPRCASISDVKVVRTAAETPPPTADQTLRLLVMTVNLSSSAACEGQPGLGVQEVMDLFLQPDGHVSFFDNCSYGKMVIDMNASKVVSSLVPCSQAILACDHDAISLGARKQLPDGVRPSAFSHLLYILPIGIVQTCGWLGLADVPGTQTWFAPDILGIYRKATVMQELLHNFGLYHGWRNGKEYEDYSTAMGYGDSCPSAPELRRLGWATPLAQLNSACFPLATFVNFTLPATYLGPTGVMVKIQPDWLGSSYTKNVYLAYRLKTAGDSGLLQTFNRKLNIHELNKDIDNDPSAEGDPRVSLLGVVSPGANTTLAAYKMYIIAGAMVNSNTSIQIKVCRFRSSINECTEGPMRFTPPVPPEPLVRQSPSSPPPSPPPALPSPPPPPPRHLSWLPPPLIPNRPSPPPRPPLFLQRRPPPFPTPFAPQSSRQFQPPFPSPRTPQLPRLPQIPQLPNAPTSPTQPSENAPPLDPNQPTSPPPLLRSPVPRLVFQPSPPPRKSSPSPPSSPPRAPPILFSSPPSLPPLQNTDIQTVIFAVPSSAGSPKKLNPKLAPPKPVMIHSNSSPLPSPPSPPPPAHNPPSPPPSRPPLPRLVLRPSPPPAGRTPPPKKQWNNN</sequence>
<keyword evidence="3" id="KW-1185">Reference proteome</keyword>
<comment type="caution">
    <text evidence="2">The sequence shown here is derived from an EMBL/GenBank/DDBJ whole genome shotgun (WGS) entry which is preliminary data.</text>
</comment>